<evidence type="ECO:0000256" key="6">
    <source>
        <dbReference type="ARBA" id="ARBA00022592"/>
    </source>
</evidence>
<dbReference type="NCBIfam" id="TIGR02135">
    <property type="entry name" value="phoU_full"/>
    <property type="match status" value="1"/>
</dbReference>
<dbReference type="AlphaFoldDB" id="A0A934K593"/>
<comment type="function">
    <text evidence="7">Plays a role in the regulation of phosphate uptake.</text>
</comment>
<dbReference type="RefSeq" id="WP_338204063.1">
    <property type="nucleotide sequence ID" value="NZ_JAEKNR010000198.1"/>
</dbReference>
<dbReference type="InterPro" id="IPR028366">
    <property type="entry name" value="PhoU"/>
</dbReference>
<evidence type="ECO:0000256" key="3">
    <source>
        <dbReference type="ARBA" id="ARBA00011738"/>
    </source>
</evidence>
<evidence type="ECO:0000256" key="2">
    <source>
        <dbReference type="ARBA" id="ARBA00008107"/>
    </source>
</evidence>
<keyword evidence="5 7" id="KW-0963">Cytoplasm</keyword>
<feature type="domain" description="PhoU" evidence="8">
    <location>
        <begin position="17"/>
        <end position="104"/>
    </location>
</feature>
<dbReference type="Pfam" id="PF01895">
    <property type="entry name" value="PhoU"/>
    <property type="match status" value="2"/>
</dbReference>
<comment type="subunit">
    <text evidence="3 7">Homodimer.</text>
</comment>
<dbReference type="Gene3D" id="1.20.58.220">
    <property type="entry name" value="Phosphate transport system protein phou homolog 2, domain 2"/>
    <property type="match status" value="1"/>
</dbReference>
<evidence type="ECO:0000256" key="5">
    <source>
        <dbReference type="ARBA" id="ARBA00022490"/>
    </source>
</evidence>
<dbReference type="InterPro" id="IPR026022">
    <property type="entry name" value="PhoU_dom"/>
</dbReference>
<keyword evidence="10" id="KW-1185">Reference proteome</keyword>
<comment type="similarity">
    <text evidence="2 7">Belongs to the PhoU family.</text>
</comment>
<dbReference type="FunFam" id="1.20.58.220:FF:000004">
    <property type="entry name" value="Phosphate-specific transport system accessory protein PhoU"/>
    <property type="match status" value="1"/>
</dbReference>
<evidence type="ECO:0000256" key="4">
    <source>
        <dbReference type="ARBA" id="ARBA00022448"/>
    </source>
</evidence>
<accession>A0A934K593</accession>
<keyword evidence="6 7" id="KW-0592">Phosphate transport</keyword>
<protein>
    <recommendedName>
        <fullName evidence="7">Phosphate-specific transport system accessory protein PhoU</fullName>
    </recommendedName>
</protein>
<reference evidence="9" key="1">
    <citation type="submission" date="2020-10" db="EMBL/GenBank/DDBJ databases">
        <title>Ca. Dormibacterota MAGs.</title>
        <authorList>
            <person name="Montgomery K."/>
        </authorList>
    </citation>
    <scope>NUCLEOTIDE SEQUENCE [LARGE SCALE GENOMIC DNA]</scope>
    <source>
        <strain evidence="9">SC8812_S17_10</strain>
    </source>
</reference>
<proteinExistence type="inferred from homology"/>
<dbReference type="PANTHER" id="PTHR42930">
    <property type="entry name" value="PHOSPHATE-SPECIFIC TRANSPORT SYSTEM ACCESSORY PROTEIN PHOU"/>
    <property type="match status" value="1"/>
</dbReference>
<evidence type="ECO:0000313" key="10">
    <source>
        <dbReference type="Proteomes" id="UP000612893"/>
    </source>
</evidence>
<organism evidence="9 10">
    <name type="scientific">Candidatus Nephthysia bennettiae</name>
    <dbReference type="NCBI Taxonomy" id="3127016"/>
    <lineage>
        <taxon>Bacteria</taxon>
        <taxon>Bacillati</taxon>
        <taxon>Candidatus Dormiibacterota</taxon>
        <taxon>Candidatus Dormibacteria</taxon>
        <taxon>Candidatus Dormibacterales</taxon>
        <taxon>Candidatus Dormibacteraceae</taxon>
        <taxon>Candidatus Nephthysia</taxon>
    </lineage>
</organism>
<evidence type="ECO:0000313" key="9">
    <source>
        <dbReference type="EMBL" id="MBJ7600294.1"/>
    </source>
</evidence>
<evidence type="ECO:0000256" key="1">
    <source>
        <dbReference type="ARBA" id="ARBA00004496"/>
    </source>
</evidence>
<dbReference type="Proteomes" id="UP000612893">
    <property type="component" value="Unassembled WGS sequence"/>
</dbReference>
<comment type="caution">
    <text evidence="9">The sequence shown here is derived from an EMBL/GenBank/DDBJ whole genome shotgun (WGS) entry which is preliminary data.</text>
</comment>
<dbReference type="GO" id="GO:0006817">
    <property type="term" value="P:phosphate ion transport"/>
    <property type="evidence" value="ECO:0007669"/>
    <property type="project" value="UniProtKB-KW"/>
</dbReference>
<feature type="domain" description="PhoU" evidence="8">
    <location>
        <begin position="122"/>
        <end position="207"/>
    </location>
</feature>
<name>A0A934K593_9BACT</name>
<dbReference type="GO" id="GO:0005737">
    <property type="term" value="C:cytoplasm"/>
    <property type="evidence" value="ECO:0007669"/>
    <property type="project" value="UniProtKB-SubCell"/>
</dbReference>
<dbReference type="InterPro" id="IPR038078">
    <property type="entry name" value="PhoU-like_sf"/>
</dbReference>
<evidence type="ECO:0000259" key="8">
    <source>
        <dbReference type="Pfam" id="PF01895"/>
    </source>
</evidence>
<dbReference type="PANTHER" id="PTHR42930:SF3">
    <property type="entry name" value="PHOSPHATE-SPECIFIC TRANSPORT SYSTEM ACCESSORY PROTEIN PHOU"/>
    <property type="match status" value="1"/>
</dbReference>
<sequence length="219" mass="24718">MTRLTFETELASLRESLLRMATMVESQIASALEALRNRDRETADEVRGTDQHLNELFRQIREHCLMVIATQQPVARDLRTLMGIQYITIELERMGDYAVRIARMTGTLCELPDRPLRAELGIMGELAIQQVHDILDALIEQDVAKAKEVAGRDDEIDRLYHRVFDELLGEMVDGTDEAGALRAVTLLLVAHNLERIADRVTNVAEDIVFLESGHVVELG</sequence>
<keyword evidence="4 7" id="KW-0813">Transport</keyword>
<dbReference type="SUPFAM" id="SSF109755">
    <property type="entry name" value="PhoU-like"/>
    <property type="match status" value="1"/>
</dbReference>
<dbReference type="EMBL" id="JAEKNR010000198">
    <property type="protein sequence ID" value="MBJ7600294.1"/>
    <property type="molecule type" value="Genomic_DNA"/>
</dbReference>
<dbReference type="PIRSF" id="PIRSF003107">
    <property type="entry name" value="PhoU"/>
    <property type="match status" value="1"/>
</dbReference>
<evidence type="ECO:0000256" key="7">
    <source>
        <dbReference type="PIRNR" id="PIRNR003107"/>
    </source>
</evidence>
<gene>
    <name evidence="9" type="primary">phoU</name>
    <name evidence="9" type="ORF">JF922_19745</name>
</gene>
<comment type="subcellular location">
    <subcellularLocation>
        <location evidence="1 7">Cytoplasm</location>
    </subcellularLocation>
</comment>